<evidence type="ECO:0000313" key="1">
    <source>
        <dbReference type="EMBL" id="EPH45335.1"/>
    </source>
</evidence>
<organism evidence="1 2">
    <name type="scientific">Streptomyces aurantiacus JA 4570</name>
    <dbReference type="NCBI Taxonomy" id="1286094"/>
    <lineage>
        <taxon>Bacteria</taxon>
        <taxon>Bacillati</taxon>
        <taxon>Actinomycetota</taxon>
        <taxon>Actinomycetes</taxon>
        <taxon>Kitasatosporales</taxon>
        <taxon>Streptomycetaceae</taxon>
        <taxon>Streptomyces</taxon>
        <taxon>Streptomyces aurantiacus group</taxon>
    </lineage>
</organism>
<proteinExistence type="predicted"/>
<protein>
    <submittedName>
        <fullName evidence="1">Uncharacterized protein</fullName>
    </submittedName>
</protein>
<dbReference type="AlphaFoldDB" id="S4A3P6"/>
<reference evidence="1 2" key="1">
    <citation type="submission" date="2013-02" db="EMBL/GenBank/DDBJ databases">
        <title>Draft Genome Sequence of Streptomyces aurantiacus, Which Produces Setomimycin.</title>
        <authorList>
            <person name="Gruening B.A."/>
            <person name="Praeg A."/>
            <person name="Erxleben A."/>
            <person name="Guenther S."/>
            <person name="Mueller M."/>
        </authorList>
    </citation>
    <scope>NUCLEOTIDE SEQUENCE [LARGE SCALE GENOMIC DNA]</scope>
    <source>
        <strain evidence="1 2">JA 4570</strain>
    </source>
</reference>
<dbReference type="EMBL" id="AOPZ01000063">
    <property type="protein sequence ID" value="EPH45335.1"/>
    <property type="molecule type" value="Genomic_DNA"/>
</dbReference>
<dbReference type="Proteomes" id="UP000014629">
    <property type="component" value="Unassembled WGS sequence"/>
</dbReference>
<name>S4A3P6_9ACTN</name>
<sequence length="117" mass="13261">MKDETACEVHVSATIQRCGKALDLVDPNDPSMVQAMVDALLVDLSTLYTSEVLQRSTHPDVQDQMRRAGRFLLENSSPRLTQSAYDHLRELAWQVRCLAHMHRSEQDKQSAGREEVP</sequence>
<accession>S4A3P6</accession>
<gene>
    <name evidence="1" type="ORF">STRAU_1600</name>
</gene>
<comment type="caution">
    <text evidence="1">The sequence shown here is derived from an EMBL/GenBank/DDBJ whole genome shotgun (WGS) entry which is preliminary data.</text>
</comment>
<keyword evidence="2" id="KW-1185">Reference proteome</keyword>
<evidence type="ECO:0000313" key="2">
    <source>
        <dbReference type="Proteomes" id="UP000014629"/>
    </source>
</evidence>
<dbReference type="PATRIC" id="fig|1286094.4.peg.1577"/>
<dbReference type="RefSeq" id="WP_016639730.1">
    <property type="nucleotide sequence ID" value="NZ_AOPZ01000063.1"/>
</dbReference>